<sequence length="109" mass="12740">MARKHQNKKKDRWNKAATTTRTAVRNNGKSDGRERRRERLCRRKEQTKVRKTGRNGQELVGRYRINYGQARSASKKSTRIAKEGGKVRRRGDAQDHTKGRKREGEVTYS</sequence>
<dbReference type="KEGG" id="ssck:SPSK_10596"/>
<feature type="compositionally biased region" description="Basic and acidic residues" evidence="1">
    <location>
        <begin position="28"/>
        <end position="48"/>
    </location>
</feature>
<dbReference type="AlphaFoldDB" id="A0A0F2M413"/>
<gene>
    <name evidence="2" type="ORF">SPSK_10596</name>
</gene>
<reference evidence="2 3" key="2">
    <citation type="journal article" date="2015" name="Eukaryot. Cell">
        <title>Asexual propagation of a virulent clone complex in a human and feline outbreak of sporotrichosis.</title>
        <authorList>
            <person name="Teixeira Mde M."/>
            <person name="Rodrigues A.M."/>
            <person name="Tsui C.K."/>
            <person name="de Almeida L.G."/>
            <person name="Van Diepeningen A.D."/>
            <person name="van den Ende B.G."/>
            <person name="Fernandes G.F."/>
            <person name="Kano R."/>
            <person name="Hamelin R.C."/>
            <person name="Lopes-Bezerra L.M."/>
            <person name="Vasconcelos A.T."/>
            <person name="de Hoog S."/>
            <person name="de Camargo Z.P."/>
            <person name="Felipe M.S."/>
        </authorList>
    </citation>
    <scope>NUCLEOTIDE SEQUENCE [LARGE SCALE GENOMIC DNA]</scope>
    <source>
        <strain evidence="2 3">1099-18</strain>
    </source>
</reference>
<feature type="compositionally biased region" description="Basic residues" evidence="1">
    <location>
        <begin position="1"/>
        <end position="12"/>
    </location>
</feature>
<feature type="compositionally biased region" description="Basic and acidic residues" evidence="1">
    <location>
        <begin position="80"/>
        <end position="109"/>
    </location>
</feature>
<protein>
    <submittedName>
        <fullName evidence="2">Uncharacterized protein</fullName>
    </submittedName>
</protein>
<dbReference type="VEuPathDB" id="FungiDB:SPSK_10596"/>
<evidence type="ECO:0000313" key="3">
    <source>
        <dbReference type="Proteomes" id="UP000033710"/>
    </source>
</evidence>
<evidence type="ECO:0000313" key="2">
    <source>
        <dbReference type="EMBL" id="KJR82911.1"/>
    </source>
</evidence>
<proteinExistence type="predicted"/>
<reference evidence="2 3" key="1">
    <citation type="journal article" date="2014" name="BMC Genomics">
        <title>Comparative genomics of the major fungal agents of human and animal Sporotrichosis: Sporothrix schenckii and Sporothrix brasiliensis.</title>
        <authorList>
            <person name="Teixeira M.M."/>
            <person name="de Almeida L.G."/>
            <person name="Kubitschek-Barreira P."/>
            <person name="Alves F.L."/>
            <person name="Kioshima E.S."/>
            <person name="Abadio A.K."/>
            <person name="Fernandes L."/>
            <person name="Derengowski L.S."/>
            <person name="Ferreira K.S."/>
            <person name="Souza R.C."/>
            <person name="Ruiz J.C."/>
            <person name="de Andrade N.C."/>
            <person name="Paes H.C."/>
            <person name="Nicola A.M."/>
            <person name="Albuquerque P."/>
            <person name="Gerber A.L."/>
            <person name="Martins V.P."/>
            <person name="Peconick L.D."/>
            <person name="Neto A.V."/>
            <person name="Chaucanez C.B."/>
            <person name="Silva P.A."/>
            <person name="Cunha O.L."/>
            <person name="de Oliveira F.F."/>
            <person name="dos Santos T.C."/>
            <person name="Barros A.L."/>
            <person name="Soares M.A."/>
            <person name="de Oliveira L.M."/>
            <person name="Marini M.M."/>
            <person name="Villalobos-Duno H."/>
            <person name="Cunha M.M."/>
            <person name="de Hoog S."/>
            <person name="da Silveira J.F."/>
            <person name="Henrissat B."/>
            <person name="Nino-Vega G.A."/>
            <person name="Cisalpino P.S."/>
            <person name="Mora-Montes H.M."/>
            <person name="Almeida S.R."/>
            <person name="Stajich J.E."/>
            <person name="Lopes-Bezerra L.M."/>
            <person name="Vasconcelos A.T."/>
            <person name="Felipe M.S."/>
        </authorList>
    </citation>
    <scope>NUCLEOTIDE SEQUENCE [LARGE SCALE GENOMIC DNA]</scope>
    <source>
        <strain evidence="2 3">1099-18</strain>
    </source>
</reference>
<dbReference type="GeneID" id="27672217"/>
<accession>A0A0F2M413</accession>
<evidence type="ECO:0000256" key="1">
    <source>
        <dbReference type="SAM" id="MobiDB-lite"/>
    </source>
</evidence>
<organism evidence="2 3">
    <name type="scientific">Sporothrix schenckii 1099-18</name>
    <dbReference type="NCBI Taxonomy" id="1397361"/>
    <lineage>
        <taxon>Eukaryota</taxon>
        <taxon>Fungi</taxon>
        <taxon>Dikarya</taxon>
        <taxon>Ascomycota</taxon>
        <taxon>Pezizomycotina</taxon>
        <taxon>Sordariomycetes</taxon>
        <taxon>Sordariomycetidae</taxon>
        <taxon>Ophiostomatales</taxon>
        <taxon>Ophiostomataceae</taxon>
        <taxon>Sporothrix</taxon>
    </lineage>
</organism>
<dbReference type="RefSeq" id="XP_016585587.1">
    <property type="nucleotide sequence ID" value="XM_016736940.1"/>
</dbReference>
<dbReference type="Proteomes" id="UP000033710">
    <property type="component" value="Unassembled WGS sequence"/>
</dbReference>
<name>A0A0F2M413_SPOSC</name>
<dbReference type="EMBL" id="AXCR01000010">
    <property type="protein sequence ID" value="KJR82911.1"/>
    <property type="molecule type" value="Genomic_DNA"/>
</dbReference>
<feature type="region of interest" description="Disordered" evidence="1">
    <location>
        <begin position="1"/>
        <end position="109"/>
    </location>
</feature>
<comment type="caution">
    <text evidence="2">The sequence shown here is derived from an EMBL/GenBank/DDBJ whole genome shotgun (WGS) entry which is preliminary data.</text>
</comment>